<reference evidence="11" key="1">
    <citation type="submission" date="2021-01" db="EMBL/GenBank/DDBJ databases">
        <authorList>
            <person name="Kaushik A."/>
        </authorList>
    </citation>
    <scope>NUCLEOTIDE SEQUENCE</scope>
    <source>
        <strain evidence="11">AG3-T5</strain>
    </source>
</reference>
<proteinExistence type="inferred from homology"/>
<comment type="subcellular location">
    <subcellularLocation>
        <location evidence="2">Cytoplasm</location>
    </subcellularLocation>
    <subcellularLocation>
        <location evidence="1">Membrane</location>
        <topology evidence="1">Peripheral membrane protein</topology>
        <orientation evidence="1">Cytoplasmic side</orientation>
    </subcellularLocation>
</comment>
<dbReference type="AlphaFoldDB" id="A0A8H3GSS1"/>
<feature type="compositionally biased region" description="Polar residues" evidence="9">
    <location>
        <begin position="197"/>
        <end position="210"/>
    </location>
</feature>
<dbReference type="GO" id="GO:0032266">
    <property type="term" value="F:phosphatidylinositol-3-phosphate binding"/>
    <property type="evidence" value="ECO:0007669"/>
    <property type="project" value="TreeGrafter"/>
</dbReference>
<dbReference type="CDD" id="cd07597">
    <property type="entry name" value="BAR_SNX8"/>
    <property type="match status" value="1"/>
</dbReference>
<dbReference type="InterPro" id="IPR045734">
    <property type="entry name" value="Snx8_BAR_dom"/>
</dbReference>
<dbReference type="Gene3D" id="1.10.238.10">
    <property type="entry name" value="EF-hand"/>
    <property type="match status" value="1"/>
</dbReference>
<evidence type="ECO:0000256" key="1">
    <source>
        <dbReference type="ARBA" id="ARBA00004287"/>
    </source>
</evidence>
<evidence type="ECO:0000256" key="7">
    <source>
        <dbReference type="ARBA" id="ARBA00022927"/>
    </source>
</evidence>
<dbReference type="GO" id="GO:0005829">
    <property type="term" value="C:cytosol"/>
    <property type="evidence" value="ECO:0007669"/>
    <property type="project" value="GOC"/>
</dbReference>
<dbReference type="InterPro" id="IPR036871">
    <property type="entry name" value="PX_dom_sf"/>
</dbReference>
<dbReference type="InterPro" id="IPR028662">
    <property type="entry name" value="SNX8/Mvp1"/>
</dbReference>
<accession>A0A8H3GSS1</accession>
<dbReference type="Proteomes" id="UP000663841">
    <property type="component" value="Unassembled WGS sequence"/>
</dbReference>
<keyword evidence="7" id="KW-0653">Protein transport</keyword>
<evidence type="ECO:0000256" key="2">
    <source>
        <dbReference type="ARBA" id="ARBA00004496"/>
    </source>
</evidence>
<dbReference type="GO" id="GO:0006623">
    <property type="term" value="P:protein targeting to vacuole"/>
    <property type="evidence" value="ECO:0007669"/>
    <property type="project" value="TreeGrafter"/>
</dbReference>
<evidence type="ECO:0000256" key="9">
    <source>
        <dbReference type="SAM" id="MobiDB-lite"/>
    </source>
</evidence>
<dbReference type="PANTHER" id="PTHR47554:SF1">
    <property type="entry name" value="SORTING NEXIN MVP1"/>
    <property type="match status" value="1"/>
</dbReference>
<dbReference type="GO" id="GO:0042147">
    <property type="term" value="P:retrograde transport, endosome to Golgi"/>
    <property type="evidence" value="ECO:0007669"/>
    <property type="project" value="InterPro"/>
</dbReference>
<dbReference type="SUPFAM" id="SSF64268">
    <property type="entry name" value="PX domain"/>
    <property type="match status" value="1"/>
</dbReference>
<gene>
    <name evidence="11" type="ORF">RDB_LOCUS176861</name>
</gene>
<dbReference type="EMBL" id="CAJMWW010000436">
    <property type="protein sequence ID" value="CAE6470927.1"/>
    <property type="molecule type" value="Genomic_DNA"/>
</dbReference>
<evidence type="ECO:0000256" key="6">
    <source>
        <dbReference type="ARBA" id="ARBA00022490"/>
    </source>
</evidence>
<feature type="region of interest" description="Disordered" evidence="9">
    <location>
        <begin position="164"/>
        <end position="232"/>
    </location>
</feature>
<dbReference type="InterPro" id="IPR001683">
    <property type="entry name" value="PX_dom"/>
</dbReference>
<dbReference type="PANTHER" id="PTHR47554">
    <property type="entry name" value="SORTING NEXIN MVP1"/>
    <property type="match status" value="1"/>
</dbReference>
<evidence type="ECO:0000256" key="4">
    <source>
        <dbReference type="ARBA" id="ARBA00014268"/>
    </source>
</evidence>
<keyword evidence="8" id="KW-0472">Membrane</keyword>
<dbReference type="SMART" id="SM00312">
    <property type="entry name" value="PX"/>
    <property type="match status" value="1"/>
</dbReference>
<organism evidence="11 12">
    <name type="scientific">Rhizoctonia solani</name>
    <dbReference type="NCBI Taxonomy" id="456999"/>
    <lineage>
        <taxon>Eukaryota</taxon>
        <taxon>Fungi</taxon>
        <taxon>Dikarya</taxon>
        <taxon>Basidiomycota</taxon>
        <taxon>Agaricomycotina</taxon>
        <taxon>Agaricomycetes</taxon>
        <taxon>Cantharellales</taxon>
        <taxon>Ceratobasidiaceae</taxon>
        <taxon>Rhizoctonia</taxon>
    </lineage>
</organism>
<feature type="compositionally biased region" description="Pro residues" evidence="9">
    <location>
        <begin position="172"/>
        <end position="187"/>
    </location>
</feature>
<dbReference type="Pfam" id="PF00787">
    <property type="entry name" value="PX"/>
    <property type="match status" value="1"/>
</dbReference>
<keyword evidence="6" id="KW-0963">Cytoplasm</keyword>
<keyword evidence="5" id="KW-0813">Transport</keyword>
<comment type="caution">
    <text evidence="11">The sequence shown here is derived from an EMBL/GenBank/DDBJ whole genome shotgun (WGS) entry which is preliminary data.</text>
</comment>
<feature type="domain" description="PX" evidence="10">
    <location>
        <begin position="245"/>
        <end position="352"/>
    </location>
</feature>
<evidence type="ECO:0000313" key="12">
    <source>
        <dbReference type="Proteomes" id="UP000663841"/>
    </source>
</evidence>
<dbReference type="GO" id="GO:0005768">
    <property type="term" value="C:endosome"/>
    <property type="evidence" value="ECO:0007669"/>
    <property type="project" value="TreeGrafter"/>
</dbReference>
<evidence type="ECO:0000256" key="8">
    <source>
        <dbReference type="ARBA" id="ARBA00023136"/>
    </source>
</evidence>
<dbReference type="PROSITE" id="PS50195">
    <property type="entry name" value="PX"/>
    <property type="match status" value="1"/>
</dbReference>
<dbReference type="Gene3D" id="3.30.1520.10">
    <property type="entry name" value="Phox-like domain"/>
    <property type="match status" value="1"/>
</dbReference>
<sequence>MFNASRGQLYTANNNAFSVQGSFVEGPLGASTFDGLDPWSATPSPPQSHDGLPPPLNSLLADANIPESYMATYAAVDPMGSGDTSINALHRVLATTGLPAATVERIVNLVSTRPRVSRLEFFVALTLAGLAQSGKDATIEQVSQTAQQNALPEPSVDLTRLSTTTSTLGYNPSPPPALPSFQPPPMPQRSQTYDDPWNTNSSVRRPTTVSDPFAAGYDQPPGNPPTGTGNSLLSSGLPTGWWRRQESAIVTIIPEKQGFLLNRYTVYAVQTDRGPAVQRRYSEFAWLWDCLIRRYPFRVVPSLPPKRIGPDPQFLEQRRRGLARFLVFVLNHPVLSQDGLLSTFLTEPHLDVWRKQNSISLEEESMSKRIERTEEMSVPGDCSEKLMVVRKKLPGLIDHWTRISIIVERMVKRKEGEAADFTRLTMTLNSLTEHNTSCSLKGESDDCDLCAGTRTGLGRVAVRTGGLGEELDGRSRVLNSTLLEAVKSQRDLYLSFQALFVRHDRLGTDTVDKLKKRVETTGAKHLVIVNSLETLTGPAKIKAQEEGEKLRSSIEKDQHQIHALLNRRVFIQYCMWHELRVVLHNRENALLSLAVQQFVREESEFSGRVHATWTTLSDEVENMPYE</sequence>
<evidence type="ECO:0000256" key="3">
    <source>
        <dbReference type="ARBA" id="ARBA00010883"/>
    </source>
</evidence>
<feature type="region of interest" description="Disordered" evidence="9">
    <location>
        <begin position="34"/>
        <end position="55"/>
    </location>
</feature>
<evidence type="ECO:0000259" key="10">
    <source>
        <dbReference type="PROSITE" id="PS50195"/>
    </source>
</evidence>
<evidence type="ECO:0000313" key="11">
    <source>
        <dbReference type="EMBL" id="CAE6470927.1"/>
    </source>
</evidence>
<protein>
    <recommendedName>
        <fullName evidence="4">Sorting nexin MVP1</fullName>
    </recommendedName>
</protein>
<name>A0A8H3GSS1_9AGAM</name>
<comment type="similarity">
    <text evidence="3">Belongs to the sorting nexin family.</text>
</comment>
<dbReference type="Pfam" id="PF19566">
    <property type="entry name" value="Snx8_BAR_dom"/>
    <property type="match status" value="1"/>
</dbReference>
<dbReference type="GO" id="GO:0016020">
    <property type="term" value="C:membrane"/>
    <property type="evidence" value="ECO:0007669"/>
    <property type="project" value="UniProtKB-SubCell"/>
</dbReference>
<evidence type="ECO:0000256" key="5">
    <source>
        <dbReference type="ARBA" id="ARBA00022448"/>
    </source>
</evidence>